<dbReference type="AlphaFoldDB" id="A0A7W0C872"/>
<gene>
    <name evidence="1" type="ORF">HNR65_001157</name>
</gene>
<sequence>MAVLTPDFGDFSRIDCGDEIVLGQRRYRITGFERERRFGIEDPKFWVKRAVDVETGERKLLKFAFFESFYTSLAGVKIRCFRSPEKESRILELVDGHPFFMQGSSFWDEKGNNIRVLDIVRGTNLFVKLGNLVMDHRTYFETRLPAILQTLIESFEAIRKLHINGLRHGDIRNDHLIVEQETEKYVWIDFDYDYDAPENPFSLDLIGMGNILLYAMGKGFIELYMIATDPDSYPGLLERINADDFSLLDKSRFMNLKKVYPYVPEGLNDILMHFSRGTQVFYENIDEFLDDLRNAVAGFCLA</sequence>
<protein>
    <recommendedName>
        <fullName evidence="3">Protein kinase</fullName>
    </recommendedName>
</protein>
<keyword evidence="2" id="KW-1185">Reference proteome</keyword>
<dbReference type="EMBL" id="JACDUS010000002">
    <property type="protein sequence ID" value="MBA2880839.1"/>
    <property type="molecule type" value="Genomic_DNA"/>
</dbReference>
<evidence type="ECO:0008006" key="3">
    <source>
        <dbReference type="Google" id="ProtNLM"/>
    </source>
</evidence>
<dbReference type="Gene3D" id="1.10.510.10">
    <property type="entry name" value="Transferase(Phosphotransferase) domain 1"/>
    <property type="match status" value="1"/>
</dbReference>
<dbReference type="Proteomes" id="UP000525298">
    <property type="component" value="Unassembled WGS sequence"/>
</dbReference>
<evidence type="ECO:0000313" key="1">
    <source>
        <dbReference type="EMBL" id="MBA2880839.1"/>
    </source>
</evidence>
<dbReference type="SUPFAM" id="SSF56112">
    <property type="entry name" value="Protein kinase-like (PK-like)"/>
    <property type="match status" value="1"/>
</dbReference>
<accession>A0A7W0C872</accession>
<organism evidence="1 2">
    <name type="scientific">Desulfosalsimonas propionicica</name>
    <dbReference type="NCBI Taxonomy" id="332175"/>
    <lineage>
        <taxon>Bacteria</taxon>
        <taxon>Pseudomonadati</taxon>
        <taxon>Thermodesulfobacteriota</taxon>
        <taxon>Desulfobacteria</taxon>
        <taxon>Desulfobacterales</taxon>
        <taxon>Desulfosalsimonadaceae</taxon>
        <taxon>Desulfosalsimonas</taxon>
    </lineage>
</organism>
<dbReference type="RefSeq" id="WP_181550492.1">
    <property type="nucleotide sequence ID" value="NZ_JACDUS010000002.1"/>
</dbReference>
<evidence type="ECO:0000313" key="2">
    <source>
        <dbReference type="Proteomes" id="UP000525298"/>
    </source>
</evidence>
<comment type="caution">
    <text evidence="1">The sequence shown here is derived from an EMBL/GenBank/DDBJ whole genome shotgun (WGS) entry which is preliminary data.</text>
</comment>
<dbReference type="Gene3D" id="3.30.200.20">
    <property type="entry name" value="Phosphorylase Kinase, domain 1"/>
    <property type="match status" value="1"/>
</dbReference>
<proteinExistence type="predicted"/>
<dbReference type="InterPro" id="IPR011009">
    <property type="entry name" value="Kinase-like_dom_sf"/>
</dbReference>
<name>A0A7W0C872_9BACT</name>
<reference evidence="1 2" key="1">
    <citation type="submission" date="2020-07" db="EMBL/GenBank/DDBJ databases">
        <title>Genomic Encyclopedia of Type Strains, Phase IV (KMG-IV): sequencing the most valuable type-strain genomes for metagenomic binning, comparative biology and taxonomic classification.</title>
        <authorList>
            <person name="Goeker M."/>
        </authorList>
    </citation>
    <scope>NUCLEOTIDE SEQUENCE [LARGE SCALE GENOMIC DNA]</scope>
    <source>
        <strain evidence="1 2">DSM 17721</strain>
    </source>
</reference>